<dbReference type="InterPro" id="IPR037925">
    <property type="entry name" value="FlgE/F/G-like"/>
</dbReference>
<name>A0A2U2MZL5_9GAMM</name>
<feature type="domain" description="Flagellar basal-body/hook protein C-terminal" evidence="7">
    <location>
        <begin position="198"/>
        <end position="242"/>
    </location>
</feature>
<feature type="domain" description="Flagellar hook protein FlgE/F/G-like D1" evidence="8">
    <location>
        <begin position="81"/>
        <end position="145"/>
    </location>
</feature>
<dbReference type="NCBIfam" id="TIGR02490">
    <property type="entry name" value="flgF"/>
    <property type="match status" value="1"/>
</dbReference>
<keyword evidence="9" id="KW-0966">Cell projection</keyword>
<evidence type="ECO:0000256" key="4">
    <source>
        <dbReference type="ARBA" id="ARBA00038560"/>
    </source>
</evidence>
<organism evidence="9 10">
    <name type="scientific">Sediminicurvatus halobius</name>
    <dbReference type="NCBI Taxonomy" id="2182432"/>
    <lineage>
        <taxon>Bacteria</taxon>
        <taxon>Pseudomonadati</taxon>
        <taxon>Pseudomonadota</taxon>
        <taxon>Gammaproteobacteria</taxon>
        <taxon>Chromatiales</taxon>
        <taxon>Ectothiorhodospiraceae</taxon>
        <taxon>Sediminicurvatus</taxon>
    </lineage>
</organism>
<dbReference type="GO" id="GO:0030694">
    <property type="term" value="C:bacterial-type flagellum basal body, rod"/>
    <property type="evidence" value="ECO:0007669"/>
    <property type="project" value="UniProtKB-UniRule"/>
</dbReference>
<keyword evidence="9" id="KW-0282">Flagellum</keyword>
<evidence type="ECO:0000256" key="3">
    <source>
        <dbReference type="ARBA" id="ARBA00023143"/>
    </source>
</evidence>
<dbReference type="PANTHER" id="PTHR30435:SF18">
    <property type="entry name" value="FLAGELLAR BASAL-BODY ROD PROTEIN FLGF"/>
    <property type="match status" value="1"/>
</dbReference>
<evidence type="ECO:0000256" key="2">
    <source>
        <dbReference type="ARBA" id="ARBA00009677"/>
    </source>
</evidence>
<dbReference type="InterPro" id="IPR053967">
    <property type="entry name" value="LlgE_F_G-like_D1"/>
</dbReference>
<dbReference type="InterPro" id="IPR012836">
    <property type="entry name" value="FlgF"/>
</dbReference>
<keyword evidence="10" id="KW-1185">Reference proteome</keyword>
<dbReference type="EMBL" id="QFFI01000020">
    <property type="protein sequence ID" value="PWG62310.1"/>
    <property type="molecule type" value="Genomic_DNA"/>
</dbReference>
<dbReference type="NCBIfam" id="TIGR03506">
    <property type="entry name" value="FlgEFG_subfam"/>
    <property type="match status" value="1"/>
</dbReference>
<evidence type="ECO:0000256" key="6">
    <source>
        <dbReference type="RuleBase" id="RU362116"/>
    </source>
</evidence>
<dbReference type="InterPro" id="IPR010930">
    <property type="entry name" value="Flg_bb/hook_C_dom"/>
</dbReference>
<evidence type="ECO:0000259" key="8">
    <source>
        <dbReference type="Pfam" id="PF22692"/>
    </source>
</evidence>
<proteinExistence type="inferred from homology"/>
<sequence>MDRMVYLAMTGAKHAFEAQRVNNHNLANVNTPGFRADLESLQSRPMSGPGHPARVYSEAVGMGADLSQGPLVSTGRELDVAIKGEGWIAVQAADGTEGYTRRGDLQISTGGLLETGDGRLVLGEAGPVAVPPAEKIEIGEDGTVSIVPLGQDETAIAALDRIKLVNPPPEQLQKGEDGLFRLAEGGVAAADAGVRVVSGAREGSNVNAVDALVNMIDHSRSYETYVKLMQSARENDETAQRLLRGGG</sequence>
<dbReference type="PANTHER" id="PTHR30435">
    <property type="entry name" value="FLAGELLAR PROTEIN"/>
    <property type="match status" value="1"/>
</dbReference>
<comment type="subunit">
    <text evidence="4 6">The basal body constitutes a major portion of the flagellar organelle and consists of five rings (E,L,P,S, and M) mounted on a central rod. The rod consists of about 26 subunits of FlgG in the distal portion, and FlgB, FlgC and FlgF are thought to build up the proximal portion of the rod with about 6 subunits each.</text>
</comment>
<keyword evidence="9" id="KW-0969">Cilium</keyword>
<comment type="similarity">
    <text evidence="2 6">Belongs to the flagella basal body rod proteins family.</text>
</comment>
<gene>
    <name evidence="9" type="primary">flgF</name>
    <name evidence="9" type="ORF">DEM34_12605</name>
</gene>
<accession>A0A2U2MZL5</accession>
<dbReference type="OrthoDB" id="9804559at2"/>
<dbReference type="Proteomes" id="UP000245474">
    <property type="component" value="Unassembled WGS sequence"/>
</dbReference>
<dbReference type="InterPro" id="IPR020013">
    <property type="entry name" value="Flagellar_FlgE/F/G"/>
</dbReference>
<evidence type="ECO:0000259" key="7">
    <source>
        <dbReference type="Pfam" id="PF06429"/>
    </source>
</evidence>
<dbReference type="Pfam" id="PF06429">
    <property type="entry name" value="Flg_bbr_C"/>
    <property type="match status" value="1"/>
</dbReference>
<reference evidence="9 10" key="1">
    <citation type="submission" date="2018-05" db="EMBL/GenBank/DDBJ databases">
        <title>Spiribacter halobius sp. nov., a moderately halophilic bacterium isolated from marine solar saltern.</title>
        <authorList>
            <person name="Zheng W.-S."/>
            <person name="Lu D.-C."/>
            <person name="Du Z.-J."/>
        </authorList>
    </citation>
    <scope>NUCLEOTIDE SEQUENCE [LARGE SCALE GENOMIC DNA]</scope>
    <source>
        <strain evidence="9 10">E85</strain>
    </source>
</reference>
<dbReference type="RefSeq" id="WP_109679177.1">
    <property type="nucleotide sequence ID" value="NZ_CP086615.1"/>
</dbReference>
<evidence type="ECO:0000313" key="10">
    <source>
        <dbReference type="Proteomes" id="UP000245474"/>
    </source>
</evidence>
<keyword evidence="3 6" id="KW-0975">Bacterial flagellum</keyword>
<comment type="subcellular location">
    <subcellularLocation>
        <location evidence="1 6">Bacterial flagellum basal body</location>
    </subcellularLocation>
</comment>
<evidence type="ECO:0000256" key="5">
    <source>
        <dbReference type="ARBA" id="ARBA00040228"/>
    </source>
</evidence>
<dbReference type="GO" id="GO:0071978">
    <property type="term" value="P:bacterial-type flagellum-dependent swarming motility"/>
    <property type="evidence" value="ECO:0007669"/>
    <property type="project" value="TreeGrafter"/>
</dbReference>
<protein>
    <recommendedName>
        <fullName evidence="5 6">Flagellar basal-body rod protein FlgF</fullName>
    </recommendedName>
</protein>
<dbReference type="Pfam" id="PF22692">
    <property type="entry name" value="LlgE_F_G_D1"/>
    <property type="match status" value="1"/>
</dbReference>
<comment type="caution">
    <text evidence="9">The sequence shown here is derived from an EMBL/GenBank/DDBJ whole genome shotgun (WGS) entry which is preliminary data.</text>
</comment>
<dbReference type="AlphaFoldDB" id="A0A2U2MZL5"/>
<dbReference type="NCBIfam" id="NF009280">
    <property type="entry name" value="PRK12640.1"/>
    <property type="match status" value="1"/>
</dbReference>
<dbReference type="SUPFAM" id="SSF117143">
    <property type="entry name" value="Flagellar hook protein flgE"/>
    <property type="match status" value="1"/>
</dbReference>
<evidence type="ECO:0000313" key="9">
    <source>
        <dbReference type="EMBL" id="PWG62310.1"/>
    </source>
</evidence>
<evidence type="ECO:0000256" key="1">
    <source>
        <dbReference type="ARBA" id="ARBA00004117"/>
    </source>
</evidence>